<dbReference type="AlphaFoldDB" id="A0A5C3KJ49"/>
<feature type="compositionally biased region" description="Polar residues" evidence="1">
    <location>
        <begin position="120"/>
        <end position="136"/>
    </location>
</feature>
<feature type="region of interest" description="Disordered" evidence="1">
    <location>
        <begin position="312"/>
        <end position="357"/>
    </location>
</feature>
<evidence type="ECO:0000313" key="2">
    <source>
        <dbReference type="EMBL" id="TFK20190.1"/>
    </source>
</evidence>
<evidence type="ECO:0000313" key="3">
    <source>
        <dbReference type="Proteomes" id="UP000307440"/>
    </source>
</evidence>
<dbReference type="OrthoDB" id="2610860at2759"/>
<organism evidence="2 3">
    <name type="scientific">Coprinopsis marcescibilis</name>
    <name type="common">Agaric fungus</name>
    <name type="synonym">Psathyrella marcescibilis</name>
    <dbReference type="NCBI Taxonomy" id="230819"/>
    <lineage>
        <taxon>Eukaryota</taxon>
        <taxon>Fungi</taxon>
        <taxon>Dikarya</taxon>
        <taxon>Basidiomycota</taxon>
        <taxon>Agaricomycotina</taxon>
        <taxon>Agaricomycetes</taxon>
        <taxon>Agaricomycetidae</taxon>
        <taxon>Agaricales</taxon>
        <taxon>Agaricineae</taxon>
        <taxon>Psathyrellaceae</taxon>
        <taxon>Coprinopsis</taxon>
    </lineage>
</organism>
<protein>
    <submittedName>
        <fullName evidence="2">Uncharacterized protein</fullName>
    </submittedName>
</protein>
<sequence length="443" mass="49527">MLSEADKSSIAQAEYIFRSEPQTGTLISIMASGEWWAFTFRINPTLQKTLLHDTLPFPFNATFLDQDANCIPVPVPSNNKPAKKSRLNSMQKKPSRCKDAVPKPLSKFLFMLPTSCQTRASTRRSAASNTMPTSEVNFADEEDNNQEWDLVENTEQGSSTTMQEPSHAAVERDRGDKLVDQPKRHRRDVRTVSWNVQLAETELAGHNKEQSSNKPGQSGPPLQSNVLQPNSQPPQYNILQPNSLLQSNVSQIDIPFQSNIASLLNNSCCLKVQIVPTIDTLPLHWSTNDLRAMADHDHTQNAPAQVVLDLKGDAPSGAESDPEPGDRHFHNTAVSLVPPPAPEPVRQGPGRPRTKTSKVVTVHWLRDTIKEKEAQYVRKLRDAIPEFGEMSQPILFGTPASNQRFYMICELIRMQVEALLQKYIGVIQPTKEVAQIEEARQMT</sequence>
<reference evidence="2 3" key="1">
    <citation type="journal article" date="2019" name="Nat. Ecol. Evol.">
        <title>Megaphylogeny resolves global patterns of mushroom evolution.</title>
        <authorList>
            <person name="Varga T."/>
            <person name="Krizsan K."/>
            <person name="Foldi C."/>
            <person name="Dima B."/>
            <person name="Sanchez-Garcia M."/>
            <person name="Sanchez-Ramirez S."/>
            <person name="Szollosi G.J."/>
            <person name="Szarkandi J.G."/>
            <person name="Papp V."/>
            <person name="Albert L."/>
            <person name="Andreopoulos W."/>
            <person name="Angelini C."/>
            <person name="Antonin V."/>
            <person name="Barry K.W."/>
            <person name="Bougher N.L."/>
            <person name="Buchanan P."/>
            <person name="Buyck B."/>
            <person name="Bense V."/>
            <person name="Catcheside P."/>
            <person name="Chovatia M."/>
            <person name="Cooper J."/>
            <person name="Damon W."/>
            <person name="Desjardin D."/>
            <person name="Finy P."/>
            <person name="Geml J."/>
            <person name="Haridas S."/>
            <person name="Hughes K."/>
            <person name="Justo A."/>
            <person name="Karasinski D."/>
            <person name="Kautmanova I."/>
            <person name="Kiss B."/>
            <person name="Kocsube S."/>
            <person name="Kotiranta H."/>
            <person name="LaButti K.M."/>
            <person name="Lechner B.E."/>
            <person name="Liimatainen K."/>
            <person name="Lipzen A."/>
            <person name="Lukacs Z."/>
            <person name="Mihaltcheva S."/>
            <person name="Morgado L.N."/>
            <person name="Niskanen T."/>
            <person name="Noordeloos M.E."/>
            <person name="Ohm R.A."/>
            <person name="Ortiz-Santana B."/>
            <person name="Ovrebo C."/>
            <person name="Racz N."/>
            <person name="Riley R."/>
            <person name="Savchenko A."/>
            <person name="Shiryaev A."/>
            <person name="Soop K."/>
            <person name="Spirin V."/>
            <person name="Szebenyi C."/>
            <person name="Tomsovsky M."/>
            <person name="Tulloss R.E."/>
            <person name="Uehling J."/>
            <person name="Grigoriev I.V."/>
            <person name="Vagvolgyi C."/>
            <person name="Papp T."/>
            <person name="Martin F.M."/>
            <person name="Miettinen O."/>
            <person name="Hibbett D.S."/>
            <person name="Nagy L.G."/>
        </authorList>
    </citation>
    <scope>NUCLEOTIDE SEQUENCE [LARGE SCALE GENOMIC DNA]</scope>
    <source>
        <strain evidence="2 3">CBS 121175</strain>
    </source>
</reference>
<feature type="region of interest" description="Disordered" evidence="1">
    <location>
        <begin position="74"/>
        <end position="99"/>
    </location>
</feature>
<feature type="compositionally biased region" description="Acidic residues" evidence="1">
    <location>
        <begin position="138"/>
        <end position="152"/>
    </location>
</feature>
<gene>
    <name evidence="2" type="ORF">FA15DRAFT_721392</name>
</gene>
<feature type="region of interest" description="Disordered" evidence="1">
    <location>
        <begin position="120"/>
        <end position="235"/>
    </location>
</feature>
<proteinExistence type="predicted"/>
<dbReference type="Proteomes" id="UP000307440">
    <property type="component" value="Unassembled WGS sequence"/>
</dbReference>
<accession>A0A5C3KJ49</accession>
<feature type="compositionally biased region" description="Polar residues" evidence="1">
    <location>
        <begin position="153"/>
        <end position="164"/>
    </location>
</feature>
<keyword evidence="3" id="KW-1185">Reference proteome</keyword>
<dbReference type="EMBL" id="ML210309">
    <property type="protein sequence ID" value="TFK20190.1"/>
    <property type="molecule type" value="Genomic_DNA"/>
</dbReference>
<feature type="compositionally biased region" description="Polar residues" evidence="1">
    <location>
        <begin position="212"/>
        <end position="235"/>
    </location>
</feature>
<feature type="compositionally biased region" description="Basic and acidic residues" evidence="1">
    <location>
        <begin position="169"/>
        <end position="182"/>
    </location>
</feature>
<name>A0A5C3KJ49_COPMA</name>
<evidence type="ECO:0000256" key="1">
    <source>
        <dbReference type="SAM" id="MobiDB-lite"/>
    </source>
</evidence>